<evidence type="ECO:0000256" key="1">
    <source>
        <dbReference type="SAM" id="Phobius"/>
    </source>
</evidence>
<dbReference type="Pfam" id="PF00892">
    <property type="entry name" value="EamA"/>
    <property type="match status" value="2"/>
</dbReference>
<feature type="transmembrane region" description="Helical" evidence="1">
    <location>
        <begin position="98"/>
        <end position="115"/>
    </location>
</feature>
<dbReference type="InterPro" id="IPR037185">
    <property type="entry name" value="EmrE-like"/>
</dbReference>
<evidence type="ECO:0000313" key="3">
    <source>
        <dbReference type="EMBL" id="MDX8337415.1"/>
    </source>
</evidence>
<feature type="transmembrane region" description="Helical" evidence="1">
    <location>
        <begin position="122"/>
        <end position="141"/>
    </location>
</feature>
<feature type="domain" description="EamA" evidence="2">
    <location>
        <begin position="150"/>
        <end position="282"/>
    </location>
</feature>
<feature type="transmembrane region" description="Helical" evidence="1">
    <location>
        <begin position="239"/>
        <end position="259"/>
    </location>
</feature>
<feature type="transmembrane region" description="Helical" evidence="1">
    <location>
        <begin position="37"/>
        <end position="55"/>
    </location>
</feature>
<feature type="transmembrane region" description="Helical" evidence="1">
    <location>
        <begin position="181"/>
        <end position="200"/>
    </location>
</feature>
<keyword evidence="4" id="KW-1185">Reference proteome</keyword>
<name>A0ABU4WE23_9FUSO</name>
<protein>
    <submittedName>
        <fullName evidence="3">DMT family transporter</fullName>
    </submittedName>
</protein>
<organism evidence="3 4">
    <name type="scientific">Candidatus Cetobacterium colombiensis</name>
    <dbReference type="NCBI Taxonomy" id="3073100"/>
    <lineage>
        <taxon>Bacteria</taxon>
        <taxon>Fusobacteriati</taxon>
        <taxon>Fusobacteriota</taxon>
        <taxon>Fusobacteriia</taxon>
        <taxon>Fusobacteriales</taxon>
        <taxon>Fusobacteriaceae</taxon>
        <taxon>Cetobacterium</taxon>
    </lineage>
</organism>
<dbReference type="InterPro" id="IPR000620">
    <property type="entry name" value="EamA_dom"/>
</dbReference>
<dbReference type="EMBL" id="JAVIKH010000038">
    <property type="protein sequence ID" value="MDX8337415.1"/>
    <property type="molecule type" value="Genomic_DNA"/>
</dbReference>
<evidence type="ECO:0000259" key="2">
    <source>
        <dbReference type="Pfam" id="PF00892"/>
    </source>
</evidence>
<feature type="transmembrane region" description="Helical" evidence="1">
    <location>
        <begin position="212"/>
        <end position="232"/>
    </location>
</feature>
<evidence type="ECO:0000313" key="4">
    <source>
        <dbReference type="Proteomes" id="UP001279681"/>
    </source>
</evidence>
<keyword evidence="1" id="KW-0812">Transmembrane</keyword>
<keyword evidence="1" id="KW-1133">Transmembrane helix</keyword>
<dbReference type="PANTHER" id="PTHR22911:SF76">
    <property type="entry name" value="EAMA DOMAIN-CONTAINING PROTEIN"/>
    <property type="match status" value="1"/>
</dbReference>
<feature type="transmembrane region" description="Helical" evidence="1">
    <location>
        <begin position="12"/>
        <end position="31"/>
    </location>
</feature>
<feature type="domain" description="EamA" evidence="2">
    <location>
        <begin position="12"/>
        <end position="138"/>
    </location>
</feature>
<gene>
    <name evidence="3" type="ORF">RFV38_13090</name>
</gene>
<feature type="transmembrane region" description="Helical" evidence="1">
    <location>
        <begin position="153"/>
        <end position="169"/>
    </location>
</feature>
<reference evidence="4" key="1">
    <citation type="submission" date="2023-07" db="EMBL/GenBank/DDBJ databases">
        <authorList>
            <person name="Colorado M.A."/>
            <person name="Villamil L.M."/>
            <person name="Melo J.F."/>
            <person name="Rodriguez J.A."/>
            <person name="Ruiz R.Y."/>
        </authorList>
    </citation>
    <scope>NUCLEOTIDE SEQUENCE [LARGE SCALE GENOMIC DNA]</scope>
    <source>
        <strain evidence="4">C33</strain>
    </source>
</reference>
<dbReference type="Proteomes" id="UP001279681">
    <property type="component" value="Unassembled WGS sequence"/>
</dbReference>
<sequence>MGPQVTLESKFILLTILAICFLATGGIFVKLSSLPPIATAFYRILFSMPILYPFVKTDLIKTSKKDRYLISLAGIFLALDLIFWNISFHLTTVANANLLANLVPFTVIPVSYFLYKKHLSKVFIIGLFITLIGLFVLMSGKLNPNINNFKGDILAFITSIFYGLFLLVVSNMRKRVDAMTIIFISGFGGALTLFIAMFVIEGFHYPKNINEILPLVGLALVSQILGQGLLSYCIGKIDITLSSVLVLSQPIIAALYSYFIFRENLTLQEIFGILIVLIGIYLAKIGNNNKRL</sequence>
<dbReference type="Gene3D" id="1.10.3730.20">
    <property type="match status" value="1"/>
</dbReference>
<keyword evidence="1" id="KW-0472">Membrane</keyword>
<dbReference type="PANTHER" id="PTHR22911">
    <property type="entry name" value="ACYL-MALONYL CONDENSING ENZYME-RELATED"/>
    <property type="match status" value="1"/>
</dbReference>
<accession>A0ABU4WE23</accession>
<dbReference type="RefSeq" id="WP_320314753.1">
    <property type="nucleotide sequence ID" value="NZ_JAVIKH010000038.1"/>
</dbReference>
<feature type="transmembrane region" description="Helical" evidence="1">
    <location>
        <begin position="265"/>
        <end position="283"/>
    </location>
</feature>
<feature type="transmembrane region" description="Helical" evidence="1">
    <location>
        <begin position="67"/>
        <end position="86"/>
    </location>
</feature>
<comment type="caution">
    <text evidence="3">The sequence shown here is derived from an EMBL/GenBank/DDBJ whole genome shotgun (WGS) entry which is preliminary data.</text>
</comment>
<dbReference type="SUPFAM" id="SSF103481">
    <property type="entry name" value="Multidrug resistance efflux transporter EmrE"/>
    <property type="match status" value="2"/>
</dbReference>
<proteinExistence type="predicted"/>